<feature type="domain" description="C2H2-type" evidence="11">
    <location>
        <begin position="39"/>
        <end position="66"/>
    </location>
</feature>
<evidence type="ECO:0000259" key="11">
    <source>
        <dbReference type="PROSITE" id="PS50157"/>
    </source>
</evidence>
<dbReference type="PANTHER" id="PTHR23235:SF161">
    <property type="entry name" value="C2H2-TYPE DOMAIN-CONTAINING PROTEIN"/>
    <property type="match status" value="1"/>
</dbReference>
<dbReference type="STRING" id="451379.A0A0N5AXR6"/>
<keyword evidence="12" id="KW-1185">Reference proteome</keyword>
<dbReference type="GO" id="GO:0005634">
    <property type="term" value="C:nucleus"/>
    <property type="evidence" value="ECO:0007669"/>
    <property type="project" value="UniProtKB-SubCell"/>
</dbReference>
<evidence type="ECO:0000256" key="3">
    <source>
        <dbReference type="ARBA" id="ARBA00022737"/>
    </source>
</evidence>
<dbReference type="WBParaSite" id="SMUV_0000974601-mRNA-1">
    <property type="protein sequence ID" value="SMUV_0000974601-mRNA-1"/>
    <property type="gene ID" value="SMUV_0000974601"/>
</dbReference>
<evidence type="ECO:0000256" key="4">
    <source>
        <dbReference type="ARBA" id="ARBA00022771"/>
    </source>
</evidence>
<keyword evidence="2" id="KW-0479">Metal-binding</keyword>
<sequence>MLRFYATETDLSFDSSLNYEEHVAKIHKAQLASTPTSNVTCFYCGQQFPENDKLMQHFTLHHLEAVNLALAYQFAGQQQIMAGDLSLSPILLQQSAANTALYETLQNNMKQFFTNATEANEAVKLAAKLVSTDHDNITKKNEKNDVVVNPEQHYPCPQCPQIFVTKSGLRKHLFTQHLTPEQQQFTGLIPDKLHRQETSKQQEASIICRADKDVYRCIPCNMIFTSLERCNVHLAMEHPSQPLITDEPKHCCCAICKQSTQIQNPSKQQRSFKKMKDELICNGFRCTECGKLFPSRNHVEEHEAIVHQGSSTMTVPFGKFICQFCNEGFSNQDRLTKHIASRHRNPIEETQKAHKCTVCGKGFARTDMLSRICSIAHTQCIKAHKSVWYIAYRHMRLHKGDKPFACSVCGQEFSRSDHLTTHMRTHSGEKPYRCPFCCYAASRRDMMNRHLKTHSKSPEHIRAQEAKMNTEACSSPLNRNAVLMSAASPQLTATNNSLLSTKLVGNTATLLNSPTFSCIPQATTQTQQNQFLHPNTCILQYPQHHPMEFEAVNCVPITTASSFRMPPSLSEQKNSPDYSPVQTNRVTWDGGMMLTGSPPKIFSQQPTQQATHITATPLQPLIQKTAKISLLAIPNSTSETPITTILPTLSGISLYDNNLLLDVSSKKSYGESVNEITSRPTTSREEPDTPEAPRPTVDFLSMPVKEEIASECFS</sequence>
<dbReference type="PANTHER" id="PTHR23235">
    <property type="entry name" value="KRUEPPEL-LIKE TRANSCRIPTION FACTOR"/>
    <property type="match status" value="1"/>
</dbReference>
<evidence type="ECO:0000256" key="2">
    <source>
        <dbReference type="ARBA" id="ARBA00022723"/>
    </source>
</evidence>
<dbReference type="InterPro" id="IPR013087">
    <property type="entry name" value="Znf_C2H2_type"/>
</dbReference>
<keyword evidence="3" id="KW-0677">Repeat</keyword>
<dbReference type="GO" id="GO:0008270">
    <property type="term" value="F:zinc ion binding"/>
    <property type="evidence" value="ECO:0007669"/>
    <property type="project" value="UniProtKB-KW"/>
</dbReference>
<evidence type="ECO:0000256" key="8">
    <source>
        <dbReference type="ARBA" id="ARBA00023242"/>
    </source>
</evidence>
<evidence type="ECO:0000256" key="7">
    <source>
        <dbReference type="ARBA" id="ARBA00023163"/>
    </source>
</evidence>
<evidence type="ECO:0000256" key="9">
    <source>
        <dbReference type="PROSITE-ProRule" id="PRU00042"/>
    </source>
</evidence>
<dbReference type="GO" id="GO:0000978">
    <property type="term" value="F:RNA polymerase II cis-regulatory region sequence-specific DNA binding"/>
    <property type="evidence" value="ECO:0007669"/>
    <property type="project" value="TreeGrafter"/>
</dbReference>
<dbReference type="FunFam" id="3.30.160.60:FF:000736">
    <property type="entry name" value="Zinc finger protein 423"/>
    <property type="match status" value="1"/>
</dbReference>
<dbReference type="Gene3D" id="3.30.160.60">
    <property type="entry name" value="Classic Zinc Finger"/>
    <property type="match status" value="5"/>
</dbReference>
<protein>
    <submittedName>
        <fullName evidence="13">Zinc finger protein</fullName>
    </submittedName>
</protein>
<evidence type="ECO:0000256" key="6">
    <source>
        <dbReference type="ARBA" id="ARBA00023015"/>
    </source>
</evidence>
<feature type="domain" description="C2H2-type" evidence="11">
    <location>
        <begin position="284"/>
        <end position="312"/>
    </location>
</feature>
<feature type="domain" description="C2H2-type" evidence="11">
    <location>
        <begin position="154"/>
        <end position="182"/>
    </location>
</feature>
<accession>A0A0N5AXR6</accession>
<reference evidence="13" key="1">
    <citation type="submission" date="2017-02" db="UniProtKB">
        <authorList>
            <consortium name="WormBaseParasite"/>
        </authorList>
    </citation>
    <scope>IDENTIFICATION</scope>
</reference>
<proteinExistence type="predicted"/>
<evidence type="ECO:0000313" key="12">
    <source>
        <dbReference type="Proteomes" id="UP000046393"/>
    </source>
</evidence>
<feature type="domain" description="C2H2-type" evidence="11">
    <location>
        <begin position="404"/>
        <end position="431"/>
    </location>
</feature>
<dbReference type="SUPFAM" id="SSF57667">
    <property type="entry name" value="beta-beta-alpha zinc fingers"/>
    <property type="match status" value="3"/>
</dbReference>
<name>A0A0N5AXR6_9BILA</name>
<dbReference type="PROSITE" id="PS50157">
    <property type="entry name" value="ZINC_FINGER_C2H2_2"/>
    <property type="match status" value="6"/>
</dbReference>
<keyword evidence="7" id="KW-0804">Transcription</keyword>
<dbReference type="SMART" id="SM00355">
    <property type="entry name" value="ZnF_C2H2"/>
    <property type="match status" value="8"/>
</dbReference>
<dbReference type="Pfam" id="PF00096">
    <property type="entry name" value="zf-C2H2"/>
    <property type="match status" value="3"/>
</dbReference>
<dbReference type="Proteomes" id="UP000046393">
    <property type="component" value="Unplaced"/>
</dbReference>
<dbReference type="FunFam" id="3.30.160.60:FF:000395">
    <property type="entry name" value="zinc finger protein 513"/>
    <property type="match status" value="1"/>
</dbReference>
<evidence type="ECO:0000256" key="10">
    <source>
        <dbReference type="SAM" id="MobiDB-lite"/>
    </source>
</evidence>
<evidence type="ECO:0000256" key="5">
    <source>
        <dbReference type="ARBA" id="ARBA00022833"/>
    </source>
</evidence>
<dbReference type="Pfam" id="PF13912">
    <property type="entry name" value="zf-C2H2_6"/>
    <property type="match status" value="1"/>
</dbReference>
<evidence type="ECO:0000313" key="13">
    <source>
        <dbReference type="WBParaSite" id="SMUV_0000974601-mRNA-1"/>
    </source>
</evidence>
<organism evidence="12 13">
    <name type="scientific">Syphacia muris</name>
    <dbReference type="NCBI Taxonomy" id="451379"/>
    <lineage>
        <taxon>Eukaryota</taxon>
        <taxon>Metazoa</taxon>
        <taxon>Ecdysozoa</taxon>
        <taxon>Nematoda</taxon>
        <taxon>Chromadorea</taxon>
        <taxon>Rhabditida</taxon>
        <taxon>Spirurina</taxon>
        <taxon>Oxyuridomorpha</taxon>
        <taxon>Oxyuroidea</taxon>
        <taxon>Oxyuridae</taxon>
        <taxon>Syphacia</taxon>
    </lineage>
</organism>
<feature type="region of interest" description="Disordered" evidence="10">
    <location>
        <begin position="670"/>
        <end position="701"/>
    </location>
</feature>
<feature type="domain" description="C2H2-type" evidence="11">
    <location>
        <begin position="320"/>
        <end position="348"/>
    </location>
</feature>
<feature type="domain" description="C2H2-type" evidence="11">
    <location>
        <begin position="432"/>
        <end position="459"/>
    </location>
</feature>
<keyword evidence="6" id="KW-0805">Transcription regulation</keyword>
<comment type="subcellular location">
    <subcellularLocation>
        <location evidence="1">Nucleus</location>
    </subcellularLocation>
</comment>
<keyword evidence="5" id="KW-0862">Zinc</keyword>
<dbReference type="InterPro" id="IPR036236">
    <property type="entry name" value="Znf_C2H2_sf"/>
</dbReference>
<keyword evidence="8" id="KW-0539">Nucleus</keyword>
<dbReference type="GO" id="GO:0000981">
    <property type="term" value="F:DNA-binding transcription factor activity, RNA polymerase II-specific"/>
    <property type="evidence" value="ECO:0007669"/>
    <property type="project" value="TreeGrafter"/>
</dbReference>
<dbReference type="AlphaFoldDB" id="A0A0N5AXR6"/>
<evidence type="ECO:0000256" key="1">
    <source>
        <dbReference type="ARBA" id="ARBA00004123"/>
    </source>
</evidence>
<dbReference type="PROSITE" id="PS00028">
    <property type="entry name" value="ZINC_FINGER_C2H2_1"/>
    <property type="match status" value="6"/>
</dbReference>
<keyword evidence="4 9" id="KW-0863">Zinc-finger</keyword>